<dbReference type="PROSITE" id="PS50082">
    <property type="entry name" value="WD_REPEATS_2"/>
    <property type="match status" value="4"/>
</dbReference>
<reference evidence="6" key="1">
    <citation type="journal article" date="2017" name="Nat. Commun.">
        <title>The asparagus genome sheds light on the origin and evolution of a young Y chromosome.</title>
        <authorList>
            <person name="Harkess A."/>
            <person name="Zhou J."/>
            <person name="Xu C."/>
            <person name="Bowers J.E."/>
            <person name="Van der Hulst R."/>
            <person name="Ayyampalayam S."/>
            <person name="Mercati F."/>
            <person name="Riccardi P."/>
            <person name="McKain M.R."/>
            <person name="Kakrana A."/>
            <person name="Tang H."/>
            <person name="Ray J."/>
            <person name="Groenendijk J."/>
            <person name="Arikit S."/>
            <person name="Mathioni S.M."/>
            <person name="Nakano M."/>
            <person name="Shan H."/>
            <person name="Telgmann-Rauber A."/>
            <person name="Kanno A."/>
            <person name="Yue Z."/>
            <person name="Chen H."/>
            <person name="Li W."/>
            <person name="Chen Y."/>
            <person name="Xu X."/>
            <person name="Zhang Y."/>
            <person name="Luo S."/>
            <person name="Chen H."/>
            <person name="Gao J."/>
            <person name="Mao Z."/>
            <person name="Pires J.C."/>
            <person name="Luo M."/>
            <person name="Kudrna D."/>
            <person name="Wing R.A."/>
            <person name="Meyers B.C."/>
            <person name="Yi K."/>
            <person name="Kong H."/>
            <person name="Lavrijsen P."/>
            <person name="Sunseri F."/>
            <person name="Falavigna A."/>
            <person name="Ye Y."/>
            <person name="Leebens-Mack J.H."/>
            <person name="Chen G."/>
        </authorList>
    </citation>
    <scope>NUCLEOTIDE SEQUENCE [LARGE SCALE GENOMIC DNA]</scope>
    <source>
        <strain evidence="6">cv. DH0086</strain>
    </source>
</reference>
<feature type="compositionally biased region" description="Low complexity" evidence="4">
    <location>
        <begin position="110"/>
        <end position="132"/>
    </location>
</feature>
<organism evidence="5 6">
    <name type="scientific">Asparagus officinalis</name>
    <name type="common">Garden asparagus</name>
    <dbReference type="NCBI Taxonomy" id="4686"/>
    <lineage>
        <taxon>Eukaryota</taxon>
        <taxon>Viridiplantae</taxon>
        <taxon>Streptophyta</taxon>
        <taxon>Embryophyta</taxon>
        <taxon>Tracheophyta</taxon>
        <taxon>Spermatophyta</taxon>
        <taxon>Magnoliopsida</taxon>
        <taxon>Liliopsida</taxon>
        <taxon>Asparagales</taxon>
        <taxon>Asparagaceae</taxon>
        <taxon>Asparagoideae</taxon>
        <taxon>Asparagus</taxon>
    </lineage>
</organism>
<dbReference type="Proteomes" id="UP000243459">
    <property type="component" value="Chromosome 4"/>
</dbReference>
<evidence type="ECO:0000256" key="4">
    <source>
        <dbReference type="SAM" id="MobiDB-lite"/>
    </source>
</evidence>
<evidence type="ECO:0000256" key="2">
    <source>
        <dbReference type="ARBA" id="ARBA00022737"/>
    </source>
</evidence>
<dbReference type="Gene3D" id="2.130.10.10">
    <property type="entry name" value="YVTN repeat-like/Quinoprotein amine dehydrogenase"/>
    <property type="match status" value="1"/>
</dbReference>
<dbReference type="InterPro" id="IPR036322">
    <property type="entry name" value="WD40_repeat_dom_sf"/>
</dbReference>
<dbReference type="EMBL" id="CM007384">
    <property type="protein sequence ID" value="ONK73684.1"/>
    <property type="molecule type" value="Genomic_DNA"/>
</dbReference>
<feature type="region of interest" description="Disordered" evidence="4">
    <location>
        <begin position="109"/>
        <end position="140"/>
    </location>
</feature>
<gene>
    <name evidence="5" type="ORF">A4U43_C04F34200</name>
</gene>
<keyword evidence="2" id="KW-0677">Repeat</keyword>
<sequence length="724" mass="81180">MTHNTFIYNKEEEEEDLFFDSREEISSLSDSCPGTPSNRSITEENSINWVADDPRYKVWISNPSSIEERRSRFMRMMGLELNPVQTPIKDFSISPDIDRITADGGAVLMSSASESSSSTSSWLSEDPSTSGDGDSDEGSEFRIKNLDDGSVFVINEFSNDGTPRCLREVSSNRCITVDEFNRSFGPSSFVQKLMQRENEKLDDSIMERRRKNRWLKKLGAVSCIVDRQPVEIDSSSSCSHDSISSRSQRVKVRSNKRRSKEFSAVYMGQDIKAHDGAIVTMRFSPDGEYIASAGEDGVVRVWEVTECNIREECDVPEDDPSCIYFKVNCSSELAPLFVDKEKSKPRSMKRTSDSACVVVPSEVFRISEQPIHEFYGHDGDVLDLSWSKDKYLLSSSVDKTVRLWKVGCDSCLKVFVHNNYVTCVQFNPVDENYFVSGSIDGKVRIWEIGECRVVDWTDIKDIVTALCYRLNGKGIVVGSMPGDCRFYDVSDNQLQLDAQISLQSKKKSLDNRITGFQYCPTDHRKLLVTSADSRIRLLDGVDVISKYKGLRNAGSQISASFTPDGKHIISASEDSSVYIWNHIDNHDSSSHNHAKSSSRSYERFTSAHSSVAVPWPGPVSRNSTSEFPSENKTDPLINRNNIYLSPAGSVTLSREFLSEFLPRGSSTWPEEKLPSSSPTLGKSQYKFLKASCRNSSHAWGQVIVTGGCDGRIRSFQNYGLPVNL</sequence>
<dbReference type="InterPro" id="IPR020472">
    <property type="entry name" value="WD40_PAC1"/>
</dbReference>
<dbReference type="PRINTS" id="PR00320">
    <property type="entry name" value="GPROTEINBRPT"/>
</dbReference>
<dbReference type="InterPro" id="IPR040324">
    <property type="entry name" value="WDR44/Dgr2"/>
</dbReference>
<evidence type="ECO:0000313" key="5">
    <source>
        <dbReference type="EMBL" id="ONK73684.1"/>
    </source>
</evidence>
<feature type="repeat" description="WD" evidence="3">
    <location>
        <begin position="374"/>
        <end position="406"/>
    </location>
</feature>
<dbReference type="SMART" id="SM00320">
    <property type="entry name" value="WD40"/>
    <property type="match status" value="6"/>
</dbReference>
<dbReference type="PROSITE" id="PS00678">
    <property type="entry name" value="WD_REPEATS_1"/>
    <property type="match status" value="1"/>
</dbReference>
<feature type="repeat" description="WD" evidence="3">
    <location>
        <begin position="414"/>
        <end position="448"/>
    </location>
</feature>
<evidence type="ECO:0000256" key="1">
    <source>
        <dbReference type="ARBA" id="ARBA00022574"/>
    </source>
</evidence>
<keyword evidence="6" id="KW-1185">Reference proteome</keyword>
<dbReference type="OrthoDB" id="408728at2759"/>
<dbReference type="InterPro" id="IPR001680">
    <property type="entry name" value="WD40_rpt"/>
</dbReference>
<keyword evidence="1 3" id="KW-0853">WD repeat</keyword>
<proteinExistence type="predicted"/>
<dbReference type="PROSITE" id="PS50294">
    <property type="entry name" value="WD_REPEATS_REGION"/>
    <property type="match status" value="3"/>
</dbReference>
<dbReference type="PANTHER" id="PTHR14221:SF0">
    <property type="entry name" value="WD REPEAT-CONTAINING PROTEIN 44"/>
    <property type="match status" value="1"/>
</dbReference>
<dbReference type="Gramene" id="ONK73684">
    <property type="protein sequence ID" value="ONK73684"/>
    <property type="gene ID" value="A4U43_C04F34200"/>
</dbReference>
<evidence type="ECO:0000256" key="3">
    <source>
        <dbReference type="PROSITE-ProRule" id="PRU00221"/>
    </source>
</evidence>
<dbReference type="PANTHER" id="PTHR14221">
    <property type="entry name" value="WD REPEAT DOMAIN 44"/>
    <property type="match status" value="1"/>
</dbReference>
<dbReference type="OMA" id="WNHANQL"/>
<dbReference type="SUPFAM" id="SSF50978">
    <property type="entry name" value="WD40 repeat-like"/>
    <property type="match status" value="1"/>
</dbReference>
<protein>
    <submittedName>
        <fullName evidence="5">Uncharacterized protein</fullName>
    </submittedName>
</protein>
<feature type="repeat" description="WD" evidence="3">
    <location>
        <begin position="558"/>
        <end position="581"/>
    </location>
</feature>
<dbReference type="InterPro" id="IPR019775">
    <property type="entry name" value="WD40_repeat_CS"/>
</dbReference>
<name>A0A5P1F6F3_ASPOF</name>
<evidence type="ECO:0000313" key="6">
    <source>
        <dbReference type="Proteomes" id="UP000243459"/>
    </source>
</evidence>
<accession>A0A5P1F6F3</accession>
<dbReference type="Pfam" id="PF00400">
    <property type="entry name" value="WD40"/>
    <property type="match status" value="4"/>
</dbReference>
<feature type="repeat" description="WD" evidence="3">
    <location>
        <begin position="271"/>
        <end position="304"/>
    </location>
</feature>
<dbReference type="AlphaFoldDB" id="A0A5P1F6F3"/>
<dbReference type="InterPro" id="IPR015943">
    <property type="entry name" value="WD40/YVTN_repeat-like_dom_sf"/>
</dbReference>